<gene>
    <name evidence="3" type="ORF">FNK824_LOCUS6291</name>
    <name evidence="2" type="ORF">SEV965_LOCUS17069</name>
</gene>
<keyword evidence="1" id="KW-0472">Membrane</keyword>
<evidence type="ECO:0000313" key="3">
    <source>
        <dbReference type="EMBL" id="CAF3656492.1"/>
    </source>
</evidence>
<comment type="caution">
    <text evidence="2">The sequence shown here is derived from an EMBL/GenBank/DDBJ whole genome shotgun (WGS) entry which is preliminary data.</text>
</comment>
<feature type="transmembrane region" description="Helical" evidence="1">
    <location>
        <begin position="185"/>
        <end position="208"/>
    </location>
</feature>
<sequence length="270" mass="31931">MTIRHLKIINKIWHDKCNRDFHCVEFVFYNNTLFERFFSNHSYIVNNLFKISINSKIYNTLYIKITHDNFNELNLTYIQSFIKPNGIDYSYLFFILSNYRKQILLDLETDLFKISLNGIEIQLYCDNNTKNTYYVSRYKMSPISSNNCVIIQSNNKKKFSTEMITIKSSTIIHTSIKTRVTKTNLFLFIGGLIVFSISILCLCLTVYLKYHKWKNNDNYNQRSSIVSSIFSTSDSLDSQKYDMSFSEQKKQDQLLKQSGQRGFYVLNNDL</sequence>
<evidence type="ECO:0000313" key="2">
    <source>
        <dbReference type="EMBL" id="CAF1124190.1"/>
    </source>
</evidence>
<evidence type="ECO:0000313" key="4">
    <source>
        <dbReference type="Proteomes" id="UP000663889"/>
    </source>
</evidence>
<organism evidence="2 4">
    <name type="scientific">Rotaria sordida</name>
    <dbReference type="NCBI Taxonomy" id="392033"/>
    <lineage>
        <taxon>Eukaryota</taxon>
        <taxon>Metazoa</taxon>
        <taxon>Spiralia</taxon>
        <taxon>Gnathifera</taxon>
        <taxon>Rotifera</taxon>
        <taxon>Eurotatoria</taxon>
        <taxon>Bdelloidea</taxon>
        <taxon>Philodinida</taxon>
        <taxon>Philodinidae</taxon>
        <taxon>Rotaria</taxon>
    </lineage>
</organism>
<name>A0A814QXS6_9BILA</name>
<protein>
    <recommendedName>
        <fullName evidence="5">Transmembrane protein</fullName>
    </recommendedName>
</protein>
<reference evidence="2" key="1">
    <citation type="submission" date="2021-02" db="EMBL/GenBank/DDBJ databases">
        <authorList>
            <person name="Nowell W R."/>
        </authorList>
    </citation>
    <scope>NUCLEOTIDE SEQUENCE</scope>
</reference>
<keyword evidence="1" id="KW-0812">Transmembrane</keyword>
<dbReference type="Proteomes" id="UP000663889">
    <property type="component" value="Unassembled WGS sequence"/>
</dbReference>
<evidence type="ECO:0000256" key="1">
    <source>
        <dbReference type="SAM" id="Phobius"/>
    </source>
</evidence>
<dbReference type="AlphaFoldDB" id="A0A814QXS6"/>
<accession>A0A814QXS6</accession>
<evidence type="ECO:0008006" key="5">
    <source>
        <dbReference type="Google" id="ProtNLM"/>
    </source>
</evidence>
<dbReference type="EMBL" id="CAJOBE010000541">
    <property type="protein sequence ID" value="CAF3656492.1"/>
    <property type="molecule type" value="Genomic_DNA"/>
</dbReference>
<dbReference type="EMBL" id="CAJNOU010000963">
    <property type="protein sequence ID" value="CAF1124190.1"/>
    <property type="molecule type" value="Genomic_DNA"/>
</dbReference>
<dbReference type="Proteomes" id="UP000663874">
    <property type="component" value="Unassembled WGS sequence"/>
</dbReference>
<proteinExistence type="predicted"/>
<keyword evidence="1" id="KW-1133">Transmembrane helix</keyword>